<dbReference type="GO" id="GO:0016020">
    <property type="term" value="C:membrane"/>
    <property type="evidence" value="ECO:0007669"/>
    <property type="project" value="UniProtKB-SubCell"/>
</dbReference>
<evidence type="ECO:0000256" key="6">
    <source>
        <dbReference type="ARBA" id="ARBA00022989"/>
    </source>
</evidence>
<name>A0A4D6M311_VIGUN</name>
<keyword evidence="9" id="KW-0325">Glycoprotein</keyword>
<keyword evidence="6" id="KW-1133">Transmembrane helix</keyword>
<evidence type="ECO:0000256" key="7">
    <source>
        <dbReference type="ARBA" id="ARBA00023136"/>
    </source>
</evidence>
<keyword evidence="3" id="KW-0812">Transmembrane</keyword>
<evidence type="ECO:0000256" key="4">
    <source>
        <dbReference type="ARBA" id="ARBA00022729"/>
    </source>
</evidence>
<keyword evidence="8" id="KW-0675">Receptor</keyword>
<accession>A0A4D6M311</accession>
<comment type="subcellular location">
    <subcellularLocation>
        <location evidence="1">Membrane</location>
        <topology evidence="1">Single-pass membrane protein</topology>
    </subcellularLocation>
</comment>
<evidence type="ECO:0000313" key="11">
    <source>
        <dbReference type="Proteomes" id="UP000501690"/>
    </source>
</evidence>
<evidence type="ECO:0000256" key="8">
    <source>
        <dbReference type="ARBA" id="ARBA00023170"/>
    </source>
</evidence>
<protein>
    <submittedName>
        <fullName evidence="10">Serine/threonine kinase</fullName>
    </submittedName>
</protein>
<keyword evidence="2" id="KW-0433">Leucine-rich repeat</keyword>
<dbReference type="EMBL" id="CP039350">
    <property type="protein sequence ID" value="QCD95515.1"/>
    <property type="molecule type" value="Genomic_DNA"/>
</dbReference>
<dbReference type="InterPro" id="IPR052422">
    <property type="entry name" value="Auxin_Ser/Thr_Kinase"/>
</dbReference>
<dbReference type="PANTHER" id="PTHR47986">
    <property type="entry name" value="OSJNBA0070M12.3 PROTEIN"/>
    <property type="match status" value="1"/>
</dbReference>
<gene>
    <name evidence="10" type="ORF">DEO72_LG6g208</name>
</gene>
<dbReference type="AlphaFoldDB" id="A0A4D6M311"/>
<proteinExistence type="predicted"/>
<dbReference type="Proteomes" id="UP000501690">
    <property type="component" value="Linkage Group LG6"/>
</dbReference>
<reference evidence="10 11" key="1">
    <citation type="submission" date="2019-04" db="EMBL/GenBank/DDBJ databases">
        <title>An improved genome assembly and genetic linkage map for asparagus bean, Vigna unguiculata ssp. sesquipedialis.</title>
        <authorList>
            <person name="Xia Q."/>
            <person name="Zhang R."/>
            <person name="Dong Y."/>
        </authorList>
    </citation>
    <scope>NUCLEOTIDE SEQUENCE [LARGE SCALE GENOMIC DNA]</scope>
    <source>
        <tissue evidence="10">Leaf</tissue>
    </source>
</reference>
<evidence type="ECO:0000256" key="2">
    <source>
        <dbReference type="ARBA" id="ARBA00022614"/>
    </source>
</evidence>
<sequence>MESIPHEIDESLNLDDETMENICRVDELTYHCTGPEPNKRLDMGHIVNVLVPLVEQWNPNSTHQQEDNCDVIYK</sequence>
<dbReference type="PANTHER" id="PTHR47986:SF10">
    <property type="entry name" value="RECEPTOR-LIKE KINASE TMK4"/>
    <property type="match status" value="1"/>
</dbReference>
<keyword evidence="11" id="KW-1185">Reference proteome</keyword>
<evidence type="ECO:0000256" key="3">
    <source>
        <dbReference type="ARBA" id="ARBA00022692"/>
    </source>
</evidence>
<evidence type="ECO:0000313" key="10">
    <source>
        <dbReference type="EMBL" id="QCD95515.1"/>
    </source>
</evidence>
<organism evidence="10 11">
    <name type="scientific">Vigna unguiculata</name>
    <name type="common">Cowpea</name>
    <dbReference type="NCBI Taxonomy" id="3917"/>
    <lineage>
        <taxon>Eukaryota</taxon>
        <taxon>Viridiplantae</taxon>
        <taxon>Streptophyta</taxon>
        <taxon>Embryophyta</taxon>
        <taxon>Tracheophyta</taxon>
        <taxon>Spermatophyta</taxon>
        <taxon>Magnoliopsida</taxon>
        <taxon>eudicotyledons</taxon>
        <taxon>Gunneridae</taxon>
        <taxon>Pentapetalae</taxon>
        <taxon>rosids</taxon>
        <taxon>fabids</taxon>
        <taxon>Fabales</taxon>
        <taxon>Fabaceae</taxon>
        <taxon>Papilionoideae</taxon>
        <taxon>50 kb inversion clade</taxon>
        <taxon>NPAAA clade</taxon>
        <taxon>indigoferoid/millettioid clade</taxon>
        <taxon>Phaseoleae</taxon>
        <taxon>Vigna</taxon>
    </lineage>
</organism>
<keyword evidence="5" id="KW-0677">Repeat</keyword>
<keyword evidence="7" id="KW-0472">Membrane</keyword>
<keyword evidence="10" id="KW-0808">Transferase</keyword>
<dbReference type="GO" id="GO:0016301">
    <property type="term" value="F:kinase activity"/>
    <property type="evidence" value="ECO:0007669"/>
    <property type="project" value="UniProtKB-KW"/>
</dbReference>
<keyword evidence="4" id="KW-0732">Signal</keyword>
<evidence type="ECO:0000256" key="5">
    <source>
        <dbReference type="ARBA" id="ARBA00022737"/>
    </source>
</evidence>
<keyword evidence="10" id="KW-0418">Kinase</keyword>
<evidence type="ECO:0000256" key="9">
    <source>
        <dbReference type="ARBA" id="ARBA00023180"/>
    </source>
</evidence>
<evidence type="ECO:0000256" key="1">
    <source>
        <dbReference type="ARBA" id="ARBA00004167"/>
    </source>
</evidence>